<dbReference type="OMA" id="MEINQAN"/>
<keyword evidence="1" id="KW-0175">Coiled coil</keyword>
<protein>
    <submittedName>
        <fullName evidence="3">Uncharacterized protein</fullName>
    </submittedName>
</protein>
<dbReference type="GeneID" id="5034559"/>
<dbReference type="HOGENOM" id="CLU_358437_0_0_1"/>
<dbReference type="RefSeq" id="XP_001448779.1">
    <property type="nucleotide sequence ID" value="XM_001448742.1"/>
</dbReference>
<evidence type="ECO:0000256" key="1">
    <source>
        <dbReference type="SAM" id="Coils"/>
    </source>
</evidence>
<dbReference type="EMBL" id="CT868407">
    <property type="protein sequence ID" value="CAK81382.1"/>
    <property type="molecule type" value="Genomic_DNA"/>
</dbReference>
<organism evidence="3 4">
    <name type="scientific">Paramecium tetraurelia</name>
    <dbReference type="NCBI Taxonomy" id="5888"/>
    <lineage>
        <taxon>Eukaryota</taxon>
        <taxon>Sar</taxon>
        <taxon>Alveolata</taxon>
        <taxon>Ciliophora</taxon>
        <taxon>Intramacronucleata</taxon>
        <taxon>Oligohymenophorea</taxon>
        <taxon>Peniculida</taxon>
        <taxon>Parameciidae</taxon>
        <taxon>Paramecium</taxon>
    </lineage>
</organism>
<sequence>MADQQKQQQWTGRKIITSDNVTKGIVKKLNEKTGQYETMKVEIPKLTVAQQIENTKMEINQANEISKKLYQQYNTLKEQVTGLRQLVDEKAQQYKKEQEEREKNLRKMIKTKDLEINIAQMTEDQVNNRLSELEQELKSASKFNEILAKEKEVAKKENEAIEMTKNIELLQTKLEDKRKELKMIKKENIQHQRQSQSNQKKLEKIENGTDEAAQINQLNKELCMLREKENKINDKKSKFQKNIDLIQQSIEFYSEKIEELQDDKIKGLQDLYKKAKANWDEKDQQLNDEKLKSNKELVKEIKEKKDKDKKEKEKAKEKKEKGDEEDKSSKFKRISDYIKEKKDVSSLKADEQNFIQLFQLKADLQKQRHKKQKKFEQEKDQLESSINNLKLERVNIQNAIKEREREKEMAETKMVEEEEKLGQLKLKKKNEIEKKEKEKLEKLKSNQRSQLSPLRAKQQKDVITKDKVRKEKDEQLKQFKEKYSKLPKEKQQQFLQEPFKLSYQELEEKKKRQQQKQGEKEEKDKVEVKALSIIETVCRTKHRGSKRDWFGYEPNEQTVQCDDVHILGQFSINHRIKKIIIYHNPNEGLIYLLWTEYRKEDGTLISGTWNINQELLEKNKDIKRDELDLQDKDKIKQIIVRRDNNFVSFIQFNTKQGQQFKVGKEVIEKQEGEKPKEKSDEQQDKKDGEGQEKKEDPDKRDLKIDNFSVLFTLFSGYSQRNEKELAMSYFGYEIGRKLTAEEYNQYLHEKQKRLEEKEKRQRLRKLEESMASDLNRSQIRKK</sequence>
<name>A0DEB5_PARTE</name>
<evidence type="ECO:0000313" key="3">
    <source>
        <dbReference type="EMBL" id="CAK81382.1"/>
    </source>
</evidence>
<feature type="coiled-coil region" evidence="1">
    <location>
        <begin position="52"/>
        <end position="194"/>
    </location>
</feature>
<feature type="compositionally biased region" description="Basic and acidic residues" evidence="2">
    <location>
        <begin position="756"/>
        <end position="768"/>
    </location>
</feature>
<feature type="region of interest" description="Disordered" evidence="2">
    <location>
        <begin position="667"/>
        <end position="699"/>
    </location>
</feature>
<feature type="region of interest" description="Disordered" evidence="2">
    <location>
        <begin position="300"/>
        <end position="330"/>
    </location>
</feature>
<feature type="compositionally biased region" description="Polar residues" evidence="2">
    <location>
        <begin position="772"/>
        <end position="782"/>
    </location>
</feature>
<feature type="region of interest" description="Disordered" evidence="2">
    <location>
        <begin position="756"/>
        <end position="782"/>
    </location>
</feature>
<dbReference type="STRING" id="5888.A0DEB5"/>
<evidence type="ECO:0000313" key="4">
    <source>
        <dbReference type="Proteomes" id="UP000000600"/>
    </source>
</evidence>
<dbReference type="OrthoDB" id="310050at2759"/>
<dbReference type="Proteomes" id="UP000000600">
    <property type="component" value="Unassembled WGS sequence"/>
</dbReference>
<proteinExistence type="predicted"/>
<dbReference type="KEGG" id="ptm:GSPATT00016208001"/>
<gene>
    <name evidence="3" type="ORF">GSPATT00016208001</name>
</gene>
<evidence type="ECO:0000256" key="2">
    <source>
        <dbReference type="SAM" id="MobiDB-lite"/>
    </source>
</evidence>
<keyword evidence="4" id="KW-1185">Reference proteome</keyword>
<dbReference type="AlphaFoldDB" id="A0DEB5"/>
<feature type="compositionally biased region" description="Basic and acidic residues" evidence="2">
    <location>
        <begin position="458"/>
        <end position="467"/>
    </location>
</feature>
<feature type="region of interest" description="Disordered" evidence="2">
    <location>
        <begin position="437"/>
        <end position="467"/>
    </location>
</feature>
<reference evidence="3 4" key="1">
    <citation type="journal article" date="2006" name="Nature">
        <title>Global trends of whole-genome duplications revealed by the ciliate Paramecium tetraurelia.</title>
        <authorList>
            <consortium name="Genoscope"/>
            <person name="Aury J.-M."/>
            <person name="Jaillon O."/>
            <person name="Duret L."/>
            <person name="Noel B."/>
            <person name="Jubin C."/>
            <person name="Porcel B.M."/>
            <person name="Segurens B."/>
            <person name="Daubin V."/>
            <person name="Anthouard V."/>
            <person name="Aiach N."/>
            <person name="Arnaiz O."/>
            <person name="Billaut A."/>
            <person name="Beisson J."/>
            <person name="Blanc I."/>
            <person name="Bouhouche K."/>
            <person name="Camara F."/>
            <person name="Duharcourt S."/>
            <person name="Guigo R."/>
            <person name="Gogendeau D."/>
            <person name="Katinka M."/>
            <person name="Keller A.-M."/>
            <person name="Kissmehl R."/>
            <person name="Klotz C."/>
            <person name="Koll F."/>
            <person name="Le Moue A."/>
            <person name="Lepere C."/>
            <person name="Malinsky S."/>
            <person name="Nowacki M."/>
            <person name="Nowak J.K."/>
            <person name="Plattner H."/>
            <person name="Poulain J."/>
            <person name="Ruiz F."/>
            <person name="Serrano V."/>
            <person name="Zagulski M."/>
            <person name="Dessen P."/>
            <person name="Betermier M."/>
            <person name="Weissenbach J."/>
            <person name="Scarpelli C."/>
            <person name="Schachter V."/>
            <person name="Sperling L."/>
            <person name="Meyer E."/>
            <person name="Cohen J."/>
            <person name="Wincker P."/>
        </authorList>
    </citation>
    <scope>NUCLEOTIDE SEQUENCE [LARGE SCALE GENOMIC DNA]</scope>
    <source>
        <strain evidence="3 4">Stock d4-2</strain>
    </source>
</reference>
<dbReference type="InParanoid" id="A0DEB5"/>
<accession>A0DEB5</accession>